<accession>A0A2K4ZFB7</accession>
<evidence type="ECO:0000259" key="2">
    <source>
        <dbReference type="Pfam" id="PF08241"/>
    </source>
</evidence>
<evidence type="ECO:0000313" key="3">
    <source>
        <dbReference type="EMBL" id="SOY29148.1"/>
    </source>
</evidence>
<name>A0A2K4ZFB7_9FIRM</name>
<keyword evidence="3" id="KW-0808">Transferase</keyword>
<dbReference type="Pfam" id="PF08241">
    <property type="entry name" value="Methyltransf_11"/>
    <property type="match status" value="1"/>
</dbReference>
<protein>
    <submittedName>
        <fullName evidence="3">16S ribosomal RNA methyltransferase KsgA/Dim1 family protein</fullName>
    </submittedName>
</protein>
<dbReference type="GO" id="GO:0008757">
    <property type="term" value="F:S-adenosylmethionine-dependent methyltransferase activity"/>
    <property type="evidence" value="ECO:0007669"/>
    <property type="project" value="InterPro"/>
</dbReference>
<dbReference type="Gene3D" id="3.40.50.150">
    <property type="entry name" value="Vaccinia Virus protein VP39"/>
    <property type="match status" value="1"/>
</dbReference>
<sequence>MTEEIGKVRLDYSKYPGKDFYSEGALEDELLDIVKSKSAAEYGAVIEERKKWSILYHLSPLRENIVDWVPMDKESRVLEVGSGCGAITGALSRKAGTVTCVELSKKRSLINAHRNRGCDNVTIHVGNFKDIEPDLPKDFDYICLIGVFEYGQSYIGGDTPYEDFLKLLLPHLAENGRILIAIENRYGLKYFAGCKEDHLGTYFSGIEHYGADCGVRTFGRNGLEEIFRKCGVGEYRFYYPYPDYKFMTMLYGDDYLPGKGELTNNLRNFDRDRMLLFDEKSAFDGLTEEGLFPLFSNSYMAVIGKTFDIKYVKYSNDRAPEYAVRTEIAQHDRGPVCVRKYPMTGAAREHVRGMAAACEKLEERYRGGRLKINPCRLEEEGDRICAEFAFERGTALSELMDLCLEKDDLEGFYRYFQEYRERIGYNSEYPASDFDPIFSNILVDGEKWTLIDYEWTFGKPVDTKELAFRAVYCYLLEDDKRKKLDLERAMRELSVTEKEAETFREAEREFQDFVTGNRKAMATLREEIGGRVMLPQNWIDRYEDSDKINRVQIYEDRGEGCCEAESYFVRDAYQGENLIAFDIKVEAGVKRLRIDPAFASCSVKIQEMTLNGERVPLEKRKVLTANGRILSAAGKGENYCPSIVFPTSDPNFCIGLDRLKIEAENRLHVRMEIVRLPISMAQDMANGR</sequence>
<dbReference type="OrthoDB" id="525353at2"/>
<dbReference type="CDD" id="cd02440">
    <property type="entry name" value="AdoMet_MTases"/>
    <property type="match status" value="1"/>
</dbReference>
<keyword evidence="3" id="KW-0489">Methyltransferase</keyword>
<dbReference type="Proteomes" id="UP000236311">
    <property type="component" value="Unassembled WGS sequence"/>
</dbReference>
<feature type="domain" description="Methyltransferase type 11" evidence="2">
    <location>
        <begin position="78"/>
        <end position="150"/>
    </location>
</feature>
<dbReference type="EMBL" id="OFSM01000008">
    <property type="protein sequence ID" value="SOY29148.1"/>
    <property type="molecule type" value="Genomic_DNA"/>
</dbReference>
<keyword evidence="1" id="KW-0175">Coiled coil</keyword>
<gene>
    <name evidence="3" type="ORF">AMURIS_01863</name>
</gene>
<dbReference type="RefSeq" id="WP_146040010.1">
    <property type="nucleotide sequence ID" value="NZ_JANJZD010000007.1"/>
</dbReference>
<dbReference type="SUPFAM" id="SSF53335">
    <property type="entry name" value="S-adenosyl-L-methionine-dependent methyltransferases"/>
    <property type="match status" value="1"/>
</dbReference>
<reference evidence="3 4" key="1">
    <citation type="submission" date="2018-01" db="EMBL/GenBank/DDBJ databases">
        <authorList>
            <person name="Gaut B.S."/>
            <person name="Morton B.R."/>
            <person name="Clegg M.T."/>
            <person name="Duvall M.R."/>
        </authorList>
    </citation>
    <scope>NUCLEOTIDE SEQUENCE [LARGE SCALE GENOMIC DNA]</scope>
    <source>
        <strain evidence="3">GP69</strain>
    </source>
</reference>
<dbReference type="InterPro" id="IPR013216">
    <property type="entry name" value="Methyltransf_11"/>
</dbReference>
<keyword evidence="4" id="KW-1185">Reference proteome</keyword>
<proteinExistence type="predicted"/>
<dbReference type="InterPro" id="IPR029063">
    <property type="entry name" value="SAM-dependent_MTases_sf"/>
</dbReference>
<organism evidence="3 4">
    <name type="scientific">Acetatifactor muris</name>
    <dbReference type="NCBI Taxonomy" id="879566"/>
    <lineage>
        <taxon>Bacteria</taxon>
        <taxon>Bacillati</taxon>
        <taxon>Bacillota</taxon>
        <taxon>Clostridia</taxon>
        <taxon>Lachnospirales</taxon>
        <taxon>Lachnospiraceae</taxon>
        <taxon>Acetatifactor</taxon>
    </lineage>
</organism>
<dbReference type="AlphaFoldDB" id="A0A2K4ZFB7"/>
<dbReference type="GO" id="GO:0032259">
    <property type="term" value="P:methylation"/>
    <property type="evidence" value="ECO:0007669"/>
    <property type="project" value="UniProtKB-KW"/>
</dbReference>
<feature type="coiled-coil region" evidence="1">
    <location>
        <begin position="476"/>
        <end position="506"/>
    </location>
</feature>
<evidence type="ECO:0000313" key="4">
    <source>
        <dbReference type="Proteomes" id="UP000236311"/>
    </source>
</evidence>
<evidence type="ECO:0000256" key="1">
    <source>
        <dbReference type="SAM" id="Coils"/>
    </source>
</evidence>